<dbReference type="EMBL" id="BOMQ01000036">
    <property type="protein sequence ID" value="GIE49584.1"/>
    <property type="molecule type" value="Genomic_DNA"/>
</dbReference>
<accession>A0A919JMN7</accession>
<protein>
    <submittedName>
        <fullName evidence="1">Uncharacterized protein</fullName>
    </submittedName>
</protein>
<evidence type="ECO:0000313" key="1">
    <source>
        <dbReference type="EMBL" id="GIE49584.1"/>
    </source>
</evidence>
<comment type="caution">
    <text evidence="1">The sequence shown here is derived from an EMBL/GenBank/DDBJ whole genome shotgun (WGS) entry which is preliminary data.</text>
</comment>
<dbReference type="AlphaFoldDB" id="A0A919JMN7"/>
<name>A0A919JMN7_9ACTN</name>
<reference evidence="1" key="1">
    <citation type="submission" date="2021-01" db="EMBL/GenBank/DDBJ databases">
        <title>Whole genome shotgun sequence of Actinoplanes nipponensis NBRC 14063.</title>
        <authorList>
            <person name="Komaki H."/>
            <person name="Tamura T."/>
        </authorList>
    </citation>
    <scope>NUCLEOTIDE SEQUENCE</scope>
    <source>
        <strain evidence="1">NBRC 14063</strain>
    </source>
</reference>
<proteinExistence type="predicted"/>
<gene>
    <name evidence="1" type="ORF">Ani05nite_31180</name>
</gene>
<dbReference type="Proteomes" id="UP000647172">
    <property type="component" value="Unassembled WGS sequence"/>
</dbReference>
<organism evidence="1 2">
    <name type="scientific">Actinoplanes nipponensis</name>
    <dbReference type="NCBI Taxonomy" id="135950"/>
    <lineage>
        <taxon>Bacteria</taxon>
        <taxon>Bacillati</taxon>
        <taxon>Actinomycetota</taxon>
        <taxon>Actinomycetes</taxon>
        <taxon>Micromonosporales</taxon>
        <taxon>Micromonosporaceae</taxon>
        <taxon>Actinoplanes</taxon>
    </lineage>
</organism>
<keyword evidence="2" id="KW-1185">Reference proteome</keyword>
<evidence type="ECO:0000313" key="2">
    <source>
        <dbReference type="Proteomes" id="UP000647172"/>
    </source>
</evidence>
<sequence>MVGAAVGGHAVGVVQAGVVVDCPFGDRVEVLFENGAQRADAGLASGAVGVDGEGQLVREQILGQGGLRLAGVDGRGPQGLMGKGV</sequence>